<name>A0A3M6U0C2_POCDA</name>
<evidence type="ECO:0000256" key="6">
    <source>
        <dbReference type="ARBA" id="ARBA00022840"/>
    </source>
</evidence>
<sequence>MYRSRHPRSSRSLEQEKIIAQTFVKFLEDNNRKEDMFVDELRQIYQEEFRRLYSTLGMSFSKILNTLTYHINACQQLQDRVIFGGGEAAALQLLTDDPDDDLCYRSPSSLSPFYCNICKRDLGNDRAYSKHIEGVKHRQQYILITIRKSLKKPELVFDKNGIRVTSDPAGDEHGVIELKVESGKYGQIVLIIENLSEETITLEDITLLWSVNFFDYSEISSIGSYVGQLHPGCQRRFRIGCKRRREFGYSYVPGVLTFQTEDGVEFHILRFFSVRIVSDLYDDLKQTSEYKPPQRATEIPRDVKTFGGIPLPRYSMAFSAENEVTQSLQRNGLIMEKLDFYDIPLTVKAQVIKSNQIREGLCERLKKKLSFDNYKEKFSLLLHVEELQMQKDIRNYDMKGVEFQQERGDRRFLILEVPGLAENRPSVLRSDKIYAYEPGVLQRRYEGIVHKVQMLDVKLGFNMNDMPYVKGKKFDIQFTFHRLPVQMEHRACEQIASVNRQDMRHVLFPSDDCLDQRGEINKEVRERLKKNLSFDNYKEKLSLLLHVEELQMQKDIRNYDMKGVVFQQERGDRRFLILEVPGLAENRPSVLRGDKIYAYEPGVLKQRYEGIVHKVQMLDVKLGFDMNENVMIGWEELPNKNFPIIFHPVFGKDEREGSSPSFFNVAEVETIERYLRKLLDDNVRSRGLKHLKPEMIGVISPYKRQVQKIQKMIEKRRFGGEIKVGSVEEFQGQERRVIILSTVRSTKKEYLEMDKDFRLGFLNNPK</sequence>
<evidence type="ECO:0000313" key="10">
    <source>
        <dbReference type="Proteomes" id="UP000275408"/>
    </source>
</evidence>
<comment type="subcellular location">
    <subcellularLocation>
        <location evidence="1">Cytoplasm</location>
    </subcellularLocation>
</comment>
<evidence type="ECO:0000259" key="8">
    <source>
        <dbReference type="PROSITE" id="PS00028"/>
    </source>
</evidence>
<gene>
    <name evidence="9" type="ORF">pdam_00022106</name>
</gene>
<evidence type="ECO:0000256" key="5">
    <source>
        <dbReference type="ARBA" id="ARBA00022806"/>
    </source>
</evidence>
<dbReference type="Pfam" id="PF21633">
    <property type="entry name" value="MOV-10_Ig-like"/>
    <property type="match status" value="1"/>
</dbReference>
<evidence type="ECO:0000256" key="4">
    <source>
        <dbReference type="ARBA" id="ARBA00022801"/>
    </source>
</evidence>
<dbReference type="SUPFAM" id="SSF52540">
    <property type="entry name" value="P-loop containing nucleoside triphosphate hydrolases"/>
    <property type="match status" value="1"/>
</dbReference>
<accession>A0A3M6U0C2</accession>
<dbReference type="InterPro" id="IPR049079">
    <property type="entry name" value="Mov-10_helical"/>
</dbReference>
<dbReference type="PROSITE" id="PS00028">
    <property type="entry name" value="ZINC_FINGER_C2H2_1"/>
    <property type="match status" value="1"/>
</dbReference>
<dbReference type="GO" id="GO:0005524">
    <property type="term" value="F:ATP binding"/>
    <property type="evidence" value="ECO:0007669"/>
    <property type="project" value="UniProtKB-KW"/>
</dbReference>
<protein>
    <recommendedName>
        <fullName evidence="8">C2H2-type domain-containing protein</fullName>
    </recommendedName>
</protein>
<dbReference type="Pfam" id="PF13087">
    <property type="entry name" value="AAA_12"/>
    <property type="match status" value="1"/>
</dbReference>
<dbReference type="InterPro" id="IPR049075">
    <property type="entry name" value="MOV-10_N"/>
</dbReference>
<dbReference type="Proteomes" id="UP000275408">
    <property type="component" value="Unassembled WGS sequence"/>
</dbReference>
<keyword evidence="2" id="KW-0963">Cytoplasm</keyword>
<keyword evidence="4" id="KW-0378">Hydrolase</keyword>
<dbReference type="GO" id="GO:0005737">
    <property type="term" value="C:cytoplasm"/>
    <property type="evidence" value="ECO:0007669"/>
    <property type="project" value="UniProtKB-SubCell"/>
</dbReference>
<evidence type="ECO:0000256" key="1">
    <source>
        <dbReference type="ARBA" id="ARBA00004496"/>
    </source>
</evidence>
<dbReference type="EMBL" id="RCHS01002523">
    <property type="protein sequence ID" value="RMX46928.1"/>
    <property type="molecule type" value="Genomic_DNA"/>
</dbReference>
<proteinExistence type="predicted"/>
<dbReference type="Pfam" id="PF21632">
    <property type="entry name" value="MOV-10_N"/>
    <property type="match status" value="1"/>
</dbReference>
<reference evidence="9 10" key="1">
    <citation type="journal article" date="2018" name="Sci. Rep.">
        <title>Comparative analysis of the Pocillopora damicornis genome highlights role of immune system in coral evolution.</title>
        <authorList>
            <person name="Cunning R."/>
            <person name="Bay R.A."/>
            <person name="Gillette P."/>
            <person name="Baker A.C."/>
            <person name="Traylor-Knowles N."/>
        </authorList>
    </citation>
    <scope>NUCLEOTIDE SEQUENCE [LARGE SCALE GENOMIC DNA]</scope>
    <source>
        <strain evidence="9">RSMAS</strain>
        <tissue evidence="9">Whole animal</tissue>
    </source>
</reference>
<dbReference type="InterPro" id="IPR049077">
    <property type="entry name" value="MOV-10_Ig-like"/>
</dbReference>
<dbReference type="GO" id="GO:0004386">
    <property type="term" value="F:helicase activity"/>
    <property type="evidence" value="ECO:0007669"/>
    <property type="project" value="UniProtKB-KW"/>
</dbReference>
<dbReference type="PANTHER" id="PTHR45418:SF1">
    <property type="entry name" value="CANCER_TESTIS ANTIGEN 55"/>
    <property type="match status" value="1"/>
</dbReference>
<evidence type="ECO:0000256" key="7">
    <source>
        <dbReference type="ARBA" id="ARBA00023158"/>
    </source>
</evidence>
<feature type="domain" description="C2H2-type" evidence="8">
    <location>
        <begin position="115"/>
        <end position="137"/>
    </location>
</feature>
<dbReference type="CDD" id="cd18808">
    <property type="entry name" value="SF1_C_Upf1"/>
    <property type="match status" value="1"/>
</dbReference>
<dbReference type="GO" id="GO:0031047">
    <property type="term" value="P:regulatory ncRNA-mediated gene silencing"/>
    <property type="evidence" value="ECO:0007669"/>
    <property type="project" value="UniProtKB-KW"/>
</dbReference>
<dbReference type="InterPro" id="IPR041679">
    <property type="entry name" value="DNA2/NAM7-like_C"/>
</dbReference>
<dbReference type="Gene3D" id="3.40.50.300">
    <property type="entry name" value="P-loop containing nucleotide triphosphate hydrolases"/>
    <property type="match status" value="1"/>
</dbReference>
<dbReference type="InterPro" id="IPR027417">
    <property type="entry name" value="P-loop_NTPase"/>
</dbReference>
<dbReference type="OrthoDB" id="6513042at2759"/>
<evidence type="ECO:0000313" key="9">
    <source>
        <dbReference type="EMBL" id="RMX46928.1"/>
    </source>
</evidence>
<dbReference type="InterPro" id="IPR013087">
    <property type="entry name" value="Znf_C2H2_type"/>
</dbReference>
<dbReference type="AlphaFoldDB" id="A0A3M6U0C2"/>
<dbReference type="PANTHER" id="PTHR45418">
    <property type="entry name" value="CANCER/TESTIS ANTIGEN 55"/>
    <property type="match status" value="1"/>
</dbReference>
<keyword evidence="6" id="KW-0067">ATP-binding</keyword>
<dbReference type="Pfam" id="PF21635">
    <property type="entry name" value="Mov-10_helical"/>
    <property type="match status" value="2"/>
</dbReference>
<dbReference type="InterPro" id="IPR049080">
    <property type="entry name" value="MOV-10-like_beta-barrel"/>
</dbReference>
<comment type="caution">
    <text evidence="9">The sequence shown here is derived from an EMBL/GenBank/DDBJ whole genome shotgun (WGS) entry which is preliminary data.</text>
</comment>
<dbReference type="InterPro" id="IPR047187">
    <property type="entry name" value="SF1_C_Upf1"/>
</dbReference>
<evidence type="ECO:0000256" key="2">
    <source>
        <dbReference type="ARBA" id="ARBA00022490"/>
    </source>
</evidence>
<dbReference type="GO" id="GO:0016787">
    <property type="term" value="F:hydrolase activity"/>
    <property type="evidence" value="ECO:0007669"/>
    <property type="project" value="UniProtKB-KW"/>
</dbReference>
<keyword evidence="7" id="KW-0943">RNA-mediated gene silencing</keyword>
<organism evidence="9 10">
    <name type="scientific">Pocillopora damicornis</name>
    <name type="common">Cauliflower coral</name>
    <name type="synonym">Millepora damicornis</name>
    <dbReference type="NCBI Taxonomy" id="46731"/>
    <lineage>
        <taxon>Eukaryota</taxon>
        <taxon>Metazoa</taxon>
        <taxon>Cnidaria</taxon>
        <taxon>Anthozoa</taxon>
        <taxon>Hexacorallia</taxon>
        <taxon>Scleractinia</taxon>
        <taxon>Astrocoeniina</taxon>
        <taxon>Pocilloporidae</taxon>
        <taxon>Pocillopora</taxon>
    </lineage>
</organism>
<keyword evidence="10" id="KW-1185">Reference proteome</keyword>
<evidence type="ECO:0000256" key="3">
    <source>
        <dbReference type="ARBA" id="ARBA00022741"/>
    </source>
</evidence>
<keyword evidence="3" id="KW-0547">Nucleotide-binding</keyword>
<dbReference type="Pfam" id="PF21634">
    <property type="entry name" value="MOV-10_beta-barrel"/>
    <property type="match status" value="2"/>
</dbReference>
<feature type="non-terminal residue" evidence="9">
    <location>
        <position position="766"/>
    </location>
</feature>
<keyword evidence="5" id="KW-0347">Helicase</keyword>